<dbReference type="RefSeq" id="WP_090678632.1">
    <property type="nucleotide sequence ID" value="NZ_FORU01000005.1"/>
</dbReference>
<dbReference type="GO" id="GO:0016052">
    <property type="term" value="P:carbohydrate catabolic process"/>
    <property type="evidence" value="ECO:0007669"/>
    <property type="project" value="TreeGrafter"/>
</dbReference>
<dbReference type="InterPro" id="IPR013785">
    <property type="entry name" value="Aldolase_TIM"/>
</dbReference>
<dbReference type="Proteomes" id="UP000243887">
    <property type="component" value="Unassembled WGS sequence"/>
</dbReference>
<dbReference type="GO" id="GO:0009264">
    <property type="term" value="P:deoxyribonucleotide catabolic process"/>
    <property type="evidence" value="ECO:0007669"/>
    <property type="project" value="UniProtKB-UniRule"/>
</dbReference>
<dbReference type="EMBL" id="FORU01000005">
    <property type="protein sequence ID" value="SFJ31468.1"/>
    <property type="molecule type" value="Genomic_DNA"/>
</dbReference>
<dbReference type="GO" id="GO:0004139">
    <property type="term" value="F:deoxyribose-phosphate aldolase activity"/>
    <property type="evidence" value="ECO:0007669"/>
    <property type="project" value="UniProtKB-UniRule"/>
</dbReference>
<dbReference type="STRING" id="1150112.SAMN04487893_105152"/>
<gene>
    <name evidence="4" type="ORF">SAMN04487893_105152</name>
</gene>
<protein>
    <recommendedName>
        <fullName evidence="3">Deoxyribose-phosphate aldolase</fullName>
        <ecNumber evidence="3">4.1.2.4</ecNumber>
    </recommendedName>
</protein>
<keyword evidence="1" id="KW-0963">Cytoplasm</keyword>
<dbReference type="AlphaFoldDB" id="A0A1I3QC37"/>
<evidence type="ECO:0000256" key="2">
    <source>
        <dbReference type="ARBA" id="ARBA00023270"/>
    </source>
</evidence>
<sequence>MKDLRGYLDSTFLKTVSDFDGDETACKLLVGEVVREAVFERFKLVMIRPEFISFARGIIDKVKSNVLVGTVIDFPLGSGGLELKLKEASNAIDNGVDELDFVVDYNAFKVGEIAKVRKEIEVCTLFALSKGKVVKWIIEVAALTDKEIIQLTTLVKKVVLSTCEERDYQKVFVKSSTGYFKTENGKGNGATIHSLVLMLENSGPLPVKASGGIRTREVALSMLRLGIKRIGTSSAKVIVTGEGDEVVDY</sequence>
<keyword evidence="2" id="KW-0704">Schiff base</keyword>
<dbReference type="PANTHER" id="PTHR10889">
    <property type="entry name" value="DEOXYRIBOSE-PHOSPHATE ALDOLASE"/>
    <property type="match status" value="1"/>
</dbReference>
<dbReference type="InterPro" id="IPR011343">
    <property type="entry name" value="DeoC"/>
</dbReference>
<dbReference type="GO" id="GO:0005737">
    <property type="term" value="C:cytoplasm"/>
    <property type="evidence" value="ECO:0007669"/>
    <property type="project" value="InterPro"/>
</dbReference>
<evidence type="ECO:0000313" key="5">
    <source>
        <dbReference type="Proteomes" id="UP000243887"/>
    </source>
</evidence>
<evidence type="ECO:0000313" key="4">
    <source>
        <dbReference type="EMBL" id="SFJ31468.1"/>
    </source>
</evidence>
<dbReference type="PANTHER" id="PTHR10889:SF1">
    <property type="entry name" value="DEOXYRIBOSE-PHOSPHATE ALDOLASE"/>
    <property type="match status" value="1"/>
</dbReference>
<name>A0A1I3QC37_9FLAO</name>
<keyword evidence="5" id="KW-1185">Reference proteome</keyword>
<dbReference type="NCBIfam" id="TIGR00126">
    <property type="entry name" value="deoC"/>
    <property type="match status" value="1"/>
</dbReference>
<accession>A0A1I3QC37</accession>
<evidence type="ECO:0000256" key="3">
    <source>
        <dbReference type="NCBIfam" id="TIGR00126"/>
    </source>
</evidence>
<reference evidence="5" key="1">
    <citation type="submission" date="2016-10" db="EMBL/GenBank/DDBJ databases">
        <authorList>
            <person name="Varghese N."/>
            <person name="Submissions S."/>
        </authorList>
    </citation>
    <scope>NUCLEOTIDE SEQUENCE [LARGE SCALE GENOMIC DNA]</scope>
    <source>
        <strain evidence="5">DSM 26542</strain>
    </source>
</reference>
<dbReference type="InterPro" id="IPR002915">
    <property type="entry name" value="DeoC/FbaB/LacD_aldolase"/>
</dbReference>
<dbReference type="SUPFAM" id="SSF51569">
    <property type="entry name" value="Aldolase"/>
    <property type="match status" value="1"/>
</dbReference>
<dbReference type="OrthoDB" id="9778711at2"/>
<proteinExistence type="predicted"/>
<dbReference type="Gene3D" id="3.20.20.70">
    <property type="entry name" value="Aldolase class I"/>
    <property type="match status" value="1"/>
</dbReference>
<organism evidence="4 5">
    <name type="scientific">Myroides guanonis</name>
    <dbReference type="NCBI Taxonomy" id="1150112"/>
    <lineage>
        <taxon>Bacteria</taxon>
        <taxon>Pseudomonadati</taxon>
        <taxon>Bacteroidota</taxon>
        <taxon>Flavobacteriia</taxon>
        <taxon>Flavobacteriales</taxon>
        <taxon>Flavobacteriaceae</taxon>
        <taxon>Myroides</taxon>
    </lineage>
</organism>
<dbReference type="SMART" id="SM01133">
    <property type="entry name" value="DeoC"/>
    <property type="match status" value="1"/>
</dbReference>
<dbReference type="EC" id="4.1.2.4" evidence="3"/>
<evidence type="ECO:0000256" key="1">
    <source>
        <dbReference type="ARBA" id="ARBA00022490"/>
    </source>
</evidence>